<sequence length="174" mass="20280">MSKFPLKTPAELRRYFNQQSLDKLIEINHSYEPHFVSLDNRVDELKKVLNEAGTRRAYFIGRQKAHLKTYEATAIHEESYQSTRNEVLMETNQTDRNLGLKAMGISPMEMYEYEERSISEEISKTSDEIKRANDAILVLEQKKRTAVSELRILNDVIKEKRQPMPGPTMNQLGF</sequence>
<dbReference type="Proteomes" id="UP001320170">
    <property type="component" value="Unassembled WGS sequence"/>
</dbReference>
<name>A0ABS8X6M8_9GAMM</name>
<evidence type="ECO:0000313" key="1">
    <source>
        <dbReference type="EMBL" id="MCE3533587.1"/>
    </source>
</evidence>
<comment type="caution">
    <text evidence="1">The sequence shown here is derived from an EMBL/GenBank/DDBJ whole genome shotgun (WGS) entry which is preliminary data.</text>
</comment>
<organism evidence="1 2">
    <name type="scientific">Legionella resiliens</name>
    <dbReference type="NCBI Taxonomy" id="2905958"/>
    <lineage>
        <taxon>Bacteria</taxon>
        <taxon>Pseudomonadati</taxon>
        <taxon>Pseudomonadota</taxon>
        <taxon>Gammaproteobacteria</taxon>
        <taxon>Legionellales</taxon>
        <taxon>Legionellaceae</taxon>
        <taxon>Legionella</taxon>
    </lineage>
</organism>
<reference evidence="1 2" key="1">
    <citation type="journal article" date="2024" name="Pathogens">
        <title>Characterization of a Novel Species of Legionella Isolated from a Healthcare Facility: Legionella resiliens sp. nov.</title>
        <authorList>
            <person name="Cristino S."/>
            <person name="Pascale M.R."/>
            <person name="Marino F."/>
            <person name="Derelitto C."/>
            <person name="Salaris S."/>
            <person name="Orsini M."/>
            <person name="Squarzoni S."/>
            <person name="Grottola A."/>
            <person name="Girolamini L."/>
        </authorList>
    </citation>
    <scope>NUCLEOTIDE SEQUENCE [LARGE SCALE GENOMIC DNA]</scope>
    <source>
        <strain evidence="1 2">8cVS16</strain>
    </source>
</reference>
<protein>
    <recommendedName>
        <fullName evidence="3">Coiled-coil protein</fullName>
    </recommendedName>
</protein>
<keyword evidence="2" id="KW-1185">Reference proteome</keyword>
<dbReference type="RefSeq" id="WP_182350248.1">
    <property type="nucleotide sequence ID" value="NZ_JAJSPM010000009.1"/>
</dbReference>
<dbReference type="EMBL" id="JAJTND010000005">
    <property type="protein sequence ID" value="MCE3533587.1"/>
    <property type="molecule type" value="Genomic_DNA"/>
</dbReference>
<gene>
    <name evidence="1" type="ORF">LXO92_14530</name>
</gene>
<accession>A0ABS8X6M8</accession>
<evidence type="ECO:0008006" key="3">
    <source>
        <dbReference type="Google" id="ProtNLM"/>
    </source>
</evidence>
<proteinExistence type="predicted"/>
<evidence type="ECO:0000313" key="2">
    <source>
        <dbReference type="Proteomes" id="UP001320170"/>
    </source>
</evidence>